<feature type="transmembrane region" description="Helical" evidence="12">
    <location>
        <begin position="216"/>
        <end position="236"/>
    </location>
</feature>
<comment type="caution">
    <text evidence="14">The sequence shown here is derived from an EMBL/GenBank/DDBJ whole genome shotgun (WGS) entry which is preliminary data.</text>
</comment>
<feature type="transmembrane region" description="Helical" evidence="12">
    <location>
        <begin position="79"/>
        <end position="101"/>
    </location>
</feature>
<dbReference type="InterPro" id="IPR013130">
    <property type="entry name" value="Fe3_Rdtase_TM_dom"/>
</dbReference>
<dbReference type="GO" id="GO:0000293">
    <property type="term" value="F:ferric-chelate reductase activity"/>
    <property type="evidence" value="ECO:0007669"/>
    <property type="project" value="UniProtKB-ARBA"/>
</dbReference>
<dbReference type="GO" id="GO:0015677">
    <property type="term" value="P:copper ion import"/>
    <property type="evidence" value="ECO:0007669"/>
    <property type="project" value="TreeGrafter"/>
</dbReference>
<accession>A0A0G2FLD8</accession>
<dbReference type="SFLD" id="SFLDG01168">
    <property type="entry name" value="Ferric_reductase_subgroup_(FRE"/>
    <property type="match status" value="1"/>
</dbReference>
<keyword evidence="15" id="KW-1185">Reference proteome</keyword>
<reference evidence="14 15" key="2">
    <citation type="submission" date="2015-05" db="EMBL/GenBank/DDBJ databases">
        <authorList>
            <person name="Morales-Cruz A."/>
            <person name="Amrine K.C."/>
            <person name="Cantu D."/>
        </authorList>
    </citation>
    <scope>NUCLEOTIDE SEQUENCE [LARGE SCALE GENOMIC DNA]</scope>
    <source>
        <strain evidence="14">DA912</strain>
    </source>
</reference>
<dbReference type="SUPFAM" id="SSF52343">
    <property type="entry name" value="Ferredoxin reductase-like, C-terminal NADP-linked domain"/>
    <property type="match status" value="1"/>
</dbReference>
<evidence type="ECO:0000256" key="1">
    <source>
        <dbReference type="ARBA" id="ARBA00004141"/>
    </source>
</evidence>
<dbReference type="InterPro" id="IPR051410">
    <property type="entry name" value="Ferric/Cupric_Reductase"/>
</dbReference>
<dbReference type="InterPro" id="IPR039261">
    <property type="entry name" value="FNR_nucleotide-bd"/>
</dbReference>
<keyword evidence="6 12" id="KW-1133">Transmembrane helix</keyword>
<dbReference type="PANTHER" id="PTHR32361:SF9">
    <property type="entry name" value="FERRIC REDUCTASE TRANSMEMBRANE COMPONENT 3-RELATED"/>
    <property type="match status" value="1"/>
</dbReference>
<feature type="compositionally biased region" description="Polar residues" evidence="11">
    <location>
        <begin position="519"/>
        <end position="536"/>
    </location>
</feature>
<keyword evidence="7" id="KW-0560">Oxidoreductase</keyword>
<dbReference type="SFLD" id="SFLDS00052">
    <property type="entry name" value="Ferric_Reductase_Domain"/>
    <property type="match status" value="1"/>
</dbReference>
<gene>
    <name evidence="14" type="ORF">UCDDA912_g04838</name>
</gene>
<organism evidence="14 15">
    <name type="scientific">Diaporthe ampelina</name>
    <dbReference type="NCBI Taxonomy" id="1214573"/>
    <lineage>
        <taxon>Eukaryota</taxon>
        <taxon>Fungi</taxon>
        <taxon>Dikarya</taxon>
        <taxon>Ascomycota</taxon>
        <taxon>Pezizomycotina</taxon>
        <taxon>Sordariomycetes</taxon>
        <taxon>Sordariomycetidae</taxon>
        <taxon>Diaporthales</taxon>
        <taxon>Diaporthaceae</taxon>
        <taxon>Diaporthe</taxon>
    </lineage>
</organism>
<evidence type="ECO:0000256" key="11">
    <source>
        <dbReference type="SAM" id="MobiDB-lite"/>
    </source>
</evidence>
<dbReference type="Proteomes" id="UP000034680">
    <property type="component" value="Unassembled WGS sequence"/>
</dbReference>
<evidence type="ECO:0000256" key="3">
    <source>
        <dbReference type="ARBA" id="ARBA00022448"/>
    </source>
</evidence>
<feature type="transmembrane region" description="Helical" evidence="12">
    <location>
        <begin position="242"/>
        <end position="260"/>
    </location>
</feature>
<dbReference type="InterPro" id="IPR013121">
    <property type="entry name" value="Fe_red_NAD-bd_6"/>
</dbReference>
<feature type="transmembrane region" description="Helical" evidence="12">
    <location>
        <begin position="189"/>
        <end position="209"/>
    </location>
</feature>
<proteinExistence type="inferred from homology"/>
<keyword evidence="5" id="KW-0249">Electron transport</keyword>
<dbReference type="EMBL" id="LCUC01000170">
    <property type="protein sequence ID" value="KKY35192.1"/>
    <property type="molecule type" value="Genomic_DNA"/>
</dbReference>
<dbReference type="GO" id="GO:0005886">
    <property type="term" value="C:plasma membrane"/>
    <property type="evidence" value="ECO:0007669"/>
    <property type="project" value="TreeGrafter"/>
</dbReference>
<feature type="region of interest" description="Disordered" evidence="11">
    <location>
        <begin position="500"/>
        <end position="545"/>
    </location>
</feature>
<evidence type="ECO:0000256" key="7">
    <source>
        <dbReference type="ARBA" id="ARBA00023002"/>
    </source>
</evidence>
<dbReference type="OrthoDB" id="10006946at2759"/>
<dbReference type="PROSITE" id="PS51384">
    <property type="entry name" value="FAD_FR"/>
    <property type="match status" value="1"/>
</dbReference>
<keyword evidence="4 12" id="KW-0812">Transmembrane</keyword>
<feature type="domain" description="FAD-binding FR-type" evidence="13">
    <location>
        <begin position="264"/>
        <end position="364"/>
    </location>
</feature>
<dbReference type="CDD" id="cd06186">
    <property type="entry name" value="NOX_Duox_like_FAD_NADP"/>
    <property type="match status" value="1"/>
</dbReference>
<evidence type="ECO:0000256" key="8">
    <source>
        <dbReference type="ARBA" id="ARBA00023065"/>
    </source>
</evidence>
<feature type="transmembrane region" description="Helical" evidence="12">
    <location>
        <begin position="121"/>
        <end position="143"/>
    </location>
</feature>
<dbReference type="InterPro" id="IPR013112">
    <property type="entry name" value="FAD-bd_8"/>
</dbReference>
<evidence type="ECO:0000259" key="13">
    <source>
        <dbReference type="PROSITE" id="PS51384"/>
    </source>
</evidence>
<feature type="compositionally biased region" description="Polar residues" evidence="11">
    <location>
        <begin position="500"/>
        <end position="509"/>
    </location>
</feature>
<keyword evidence="10" id="KW-0325">Glycoprotein</keyword>
<dbReference type="PANTHER" id="PTHR32361">
    <property type="entry name" value="FERRIC/CUPRIC REDUCTASE TRANSMEMBRANE COMPONENT"/>
    <property type="match status" value="1"/>
</dbReference>
<dbReference type="Gene3D" id="3.40.50.80">
    <property type="entry name" value="Nucleotide-binding domain of ferredoxin-NADP reductase (FNR) module"/>
    <property type="match status" value="1"/>
</dbReference>
<dbReference type="STRING" id="1214573.A0A0G2FLD8"/>
<feature type="transmembrane region" description="Helical" evidence="12">
    <location>
        <begin position="155"/>
        <end position="177"/>
    </location>
</feature>
<evidence type="ECO:0000256" key="4">
    <source>
        <dbReference type="ARBA" id="ARBA00022692"/>
    </source>
</evidence>
<evidence type="ECO:0000313" key="14">
    <source>
        <dbReference type="EMBL" id="KKY35192.1"/>
    </source>
</evidence>
<evidence type="ECO:0000256" key="6">
    <source>
        <dbReference type="ARBA" id="ARBA00022989"/>
    </source>
</evidence>
<dbReference type="GO" id="GO:0006826">
    <property type="term" value="P:iron ion transport"/>
    <property type="evidence" value="ECO:0007669"/>
    <property type="project" value="TreeGrafter"/>
</dbReference>
<dbReference type="Pfam" id="PF08030">
    <property type="entry name" value="NAD_binding_6"/>
    <property type="match status" value="1"/>
</dbReference>
<evidence type="ECO:0000256" key="2">
    <source>
        <dbReference type="ARBA" id="ARBA00006278"/>
    </source>
</evidence>
<sequence length="611" mass="67600">MAGKSSMTPAMFAARLRVNQQQLRYLAAGICALMGLFIVFHWVRYIFNRANSRNRPNSGFAFPLRLVTRNVRNLLVRKVPGFTSSGHALLVAAYLAVNLAVTFTNVNLVYSSLANRCGWVLSANFAVVVFLALKNTPLAFLSAYSYERLNGLHQIAGYTSFVYLVLHAAMYTHYFLVNDRAEMLQTHSSIAGIVAGFAFLGVLVSAVVIRRIWYEAFYISHIMFFIVALICSAYHQPKLEDGLIIIFALIAAMWGADRLLRASRMWYRAVNNEAILEPLPNGGTKITLTKRPHGVVPGKHCFVWIPKIRLLEAHPFTVVASEPMEFVVNSYDGFTRDLREYAVNHPGARVKASVDGPYGTFPDPLEYDKVVLIAGGSGASFTFGLAVNLLERMGPESLKNITFIWAVRKHNNLSWFSEHLNTLRTHEHSPKVNVSVYVTAAPAHDSAEQRRGSVLITDIRQMHRVTTNSSGEACNSIPTSPTGDHEINEKALERGIFTINSKGHNNSSTDPEKALDVPTHQQRTPSDNSLATTYSAAGSPDVDEHRDVLKSGRPETATLIREAVRSTPPHQRVLVAACGPDGLMRVVRDTTASLIRGDGPGVELHCEQFGW</sequence>
<dbReference type="AlphaFoldDB" id="A0A0G2FLD8"/>
<comment type="similarity">
    <text evidence="2">Belongs to the ferric reductase (FRE) family.</text>
</comment>
<dbReference type="Pfam" id="PF08022">
    <property type="entry name" value="FAD_binding_8"/>
    <property type="match status" value="1"/>
</dbReference>
<protein>
    <submittedName>
        <fullName evidence="14">Putative ferric reductase like transmembrane component</fullName>
    </submittedName>
</protein>
<reference evidence="14 15" key="1">
    <citation type="submission" date="2015-05" db="EMBL/GenBank/DDBJ databases">
        <title>Distinctive expansion of gene families associated with plant cell wall degradation and secondary metabolism in the genomes of grapevine trunk pathogens.</title>
        <authorList>
            <person name="Lawrence D.P."/>
            <person name="Travadon R."/>
            <person name="Rolshausen P.E."/>
            <person name="Baumgartner K."/>
        </authorList>
    </citation>
    <scope>NUCLEOTIDE SEQUENCE [LARGE SCALE GENOMIC DNA]</scope>
    <source>
        <strain evidence="14">DA912</strain>
    </source>
</reference>
<dbReference type="InterPro" id="IPR017927">
    <property type="entry name" value="FAD-bd_FR_type"/>
</dbReference>
<dbReference type="GO" id="GO:0006879">
    <property type="term" value="P:intracellular iron ion homeostasis"/>
    <property type="evidence" value="ECO:0007669"/>
    <property type="project" value="TreeGrafter"/>
</dbReference>
<comment type="subcellular location">
    <subcellularLocation>
        <location evidence="1">Membrane</location>
        <topology evidence="1">Multi-pass membrane protein</topology>
    </subcellularLocation>
</comment>
<evidence type="ECO:0000256" key="10">
    <source>
        <dbReference type="ARBA" id="ARBA00023180"/>
    </source>
</evidence>
<feature type="region of interest" description="Disordered" evidence="11">
    <location>
        <begin position="466"/>
        <end position="485"/>
    </location>
</feature>
<keyword evidence="3" id="KW-0813">Transport</keyword>
<evidence type="ECO:0000256" key="12">
    <source>
        <dbReference type="SAM" id="Phobius"/>
    </source>
</evidence>
<keyword evidence="8" id="KW-0406">Ion transport</keyword>
<feature type="transmembrane region" description="Helical" evidence="12">
    <location>
        <begin position="25"/>
        <end position="47"/>
    </location>
</feature>
<evidence type="ECO:0000256" key="5">
    <source>
        <dbReference type="ARBA" id="ARBA00022982"/>
    </source>
</evidence>
<name>A0A0G2FLD8_9PEZI</name>
<evidence type="ECO:0000313" key="15">
    <source>
        <dbReference type="Proteomes" id="UP000034680"/>
    </source>
</evidence>
<dbReference type="Pfam" id="PF01794">
    <property type="entry name" value="Ferric_reduct"/>
    <property type="match status" value="1"/>
</dbReference>
<keyword evidence="9 12" id="KW-0472">Membrane</keyword>
<evidence type="ECO:0000256" key="9">
    <source>
        <dbReference type="ARBA" id="ARBA00023136"/>
    </source>
</evidence>
<feature type="compositionally biased region" description="Polar residues" evidence="11">
    <location>
        <begin position="466"/>
        <end position="482"/>
    </location>
</feature>